<gene>
    <name evidence="2" type="ORF">R1flu_025002</name>
</gene>
<proteinExistence type="predicted"/>
<accession>A0ABD1XWI2</accession>
<reference evidence="2 3" key="1">
    <citation type="submission" date="2024-09" db="EMBL/GenBank/DDBJ databases">
        <title>Chromosome-scale assembly of Riccia fluitans.</title>
        <authorList>
            <person name="Paukszto L."/>
            <person name="Sawicki J."/>
            <person name="Karawczyk K."/>
            <person name="Piernik-Szablinska J."/>
            <person name="Szczecinska M."/>
            <person name="Mazdziarz M."/>
        </authorList>
    </citation>
    <scope>NUCLEOTIDE SEQUENCE [LARGE SCALE GENOMIC DNA]</scope>
    <source>
        <strain evidence="2">Rf_01</strain>
        <tissue evidence="2">Aerial parts of the thallus</tissue>
    </source>
</reference>
<feature type="region of interest" description="Disordered" evidence="1">
    <location>
        <begin position="1"/>
        <end position="99"/>
    </location>
</feature>
<evidence type="ECO:0000313" key="3">
    <source>
        <dbReference type="Proteomes" id="UP001605036"/>
    </source>
</evidence>
<evidence type="ECO:0000313" key="2">
    <source>
        <dbReference type="EMBL" id="KAL2613310.1"/>
    </source>
</evidence>
<protein>
    <submittedName>
        <fullName evidence="2">Uncharacterized protein</fullName>
    </submittedName>
</protein>
<comment type="caution">
    <text evidence="2">The sequence shown here is derived from an EMBL/GenBank/DDBJ whole genome shotgun (WGS) entry which is preliminary data.</text>
</comment>
<organism evidence="2 3">
    <name type="scientific">Riccia fluitans</name>
    <dbReference type="NCBI Taxonomy" id="41844"/>
    <lineage>
        <taxon>Eukaryota</taxon>
        <taxon>Viridiplantae</taxon>
        <taxon>Streptophyta</taxon>
        <taxon>Embryophyta</taxon>
        <taxon>Marchantiophyta</taxon>
        <taxon>Marchantiopsida</taxon>
        <taxon>Marchantiidae</taxon>
        <taxon>Marchantiales</taxon>
        <taxon>Ricciaceae</taxon>
        <taxon>Riccia</taxon>
    </lineage>
</organism>
<feature type="compositionally biased region" description="Basic and acidic residues" evidence="1">
    <location>
        <begin position="40"/>
        <end position="51"/>
    </location>
</feature>
<dbReference type="EMBL" id="JBHFFA010000007">
    <property type="protein sequence ID" value="KAL2613310.1"/>
    <property type="molecule type" value="Genomic_DNA"/>
</dbReference>
<feature type="compositionally biased region" description="Polar residues" evidence="1">
    <location>
        <begin position="18"/>
        <end position="37"/>
    </location>
</feature>
<keyword evidence="3" id="KW-1185">Reference proteome</keyword>
<dbReference type="Proteomes" id="UP001605036">
    <property type="component" value="Unassembled WGS sequence"/>
</dbReference>
<evidence type="ECO:0000256" key="1">
    <source>
        <dbReference type="SAM" id="MobiDB-lite"/>
    </source>
</evidence>
<dbReference type="AlphaFoldDB" id="A0ABD1XWI2"/>
<name>A0ABD1XWI2_9MARC</name>
<sequence>MEAVEEVTRTAIDPIVPDSQQTTTGDISPATDPTQLADNARGEDGWEKLVEPFDPDELERPRKIVRSNPSKKNDVLLPPNAGAEAPTSRKGKEKMAMQPKNAFEDEVRKELREMKEAITMSHQEAEATTRSQKETTSCLGQSSAGPSNHTEGIDVHRGQPATSLQTKSALMAEYRITIARMLEKCKRAVERNTSPKEELIIAQRKIDKLEQRARDSNVSCNVVDVAIENAERRLVLMMVHKALSEWRVDNLLPGTSFIIGHRLLASDVDRAGIETSYLSICNDFKLVAASHHSPQLFYEHLKSIFDSYVNPNNNPDVQPLVKGLDAKDFDVDAFLGTDMGGRKEEMTPNFLDGLFVHDVRRMEFEIENIRGEPQRVTMATMRLRLNYE</sequence>